<keyword evidence="4" id="KW-1185">Reference proteome</keyword>
<keyword evidence="3" id="KW-0378">Hydrolase</keyword>
<dbReference type="GO" id="GO:0045087">
    <property type="term" value="P:innate immune response"/>
    <property type="evidence" value="ECO:0000318"/>
    <property type="project" value="GO_Central"/>
</dbReference>
<dbReference type="InParanoid" id="D6WQC8"/>
<dbReference type="PROSITE" id="PS50240">
    <property type="entry name" value="TRYPSIN_DOM"/>
    <property type="match status" value="1"/>
</dbReference>
<dbReference type="Proteomes" id="UP000007266">
    <property type="component" value="Linkage group 7"/>
</dbReference>
<reference evidence="3 4" key="1">
    <citation type="journal article" date="2008" name="Nature">
        <title>The genome of the model beetle and pest Tribolium castaneum.</title>
        <authorList>
            <consortium name="Tribolium Genome Sequencing Consortium"/>
            <person name="Richards S."/>
            <person name="Gibbs R.A."/>
            <person name="Weinstock G.M."/>
            <person name="Brown S.J."/>
            <person name="Denell R."/>
            <person name="Beeman R.W."/>
            <person name="Gibbs R."/>
            <person name="Beeman R.W."/>
            <person name="Brown S.J."/>
            <person name="Bucher G."/>
            <person name="Friedrich M."/>
            <person name="Grimmelikhuijzen C.J."/>
            <person name="Klingler M."/>
            <person name="Lorenzen M."/>
            <person name="Richards S."/>
            <person name="Roth S."/>
            <person name="Schroder R."/>
            <person name="Tautz D."/>
            <person name="Zdobnov E.M."/>
            <person name="Muzny D."/>
            <person name="Gibbs R.A."/>
            <person name="Weinstock G.M."/>
            <person name="Attaway T."/>
            <person name="Bell S."/>
            <person name="Buhay C.J."/>
            <person name="Chandrabose M.N."/>
            <person name="Chavez D."/>
            <person name="Clerk-Blankenburg K.P."/>
            <person name="Cree A."/>
            <person name="Dao M."/>
            <person name="Davis C."/>
            <person name="Chacko J."/>
            <person name="Dinh H."/>
            <person name="Dugan-Rocha S."/>
            <person name="Fowler G."/>
            <person name="Garner T.T."/>
            <person name="Garnes J."/>
            <person name="Gnirke A."/>
            <person name="Hawes A."/>
            <person name="Hernandez J."/>
            <person name="Hines S."/>
            <person name="Holder M."/>
            <person name="Hume J."/>
            <person name="Jhangiani S.N."/>
            <person name="Joshi V."/>
            <person name="Khan Z.M."/>
            <person name="Jackson L."/>
            <person name="Kovar C."/>
            <person name="Kowis A."/>
            <person name="Lee S."/>
            <person name="Lewis L.R."/>
            <person name="Margolis J."/>
            <person name="Morgan M."/>
            <person name="Nazareth L.V."/>
            <person name="Nguyen N."/>
            <person name="Okwuonu G."/>
            <person name="Parker D."/>
            <person name="Richards S."/>
            <person name="Ruiz S.J."/>
            <person name="Santibanez J."/>
            <person name="Savard J."/>
            <person name="Scherer S.E."/>
            <person name="Schneider B."/>
            <person name="Sodergren E."/>
            <person name="Tautz D."/>
            <person name="Vattahil S."/>
            <person name="Villasana D."/>
            <person name="White C.S."/>
            <person name="Wright R."/>
            <person name="Park Y."/>
            <person name="Beeman R.W."/>
            <person name="Lord J."/>
            <person name="Oppert B."/>
            <person name="Lorenzen M."/>
            <person name="Brown S."/>
            <person name="Wang L."/>
            <person name="Savard J."/>
            <person name="Tautz D."/>
            <person name="Richards S."/>
            <person name="Weinstock G."/>
            <person name="Gibbs R.A."/>
            <person name="Liu Y."/>
            <person name="Worley K."/>
            <person name="Weinstock G."/>
            <person name="Elsik C.G."/>
            <person name="Reese J.T."/>
            <person name="Elhaik E."/>
            <person name="Landan G."/>
            <person name="Graur D."/>
            <person name="Arensburger P."/>
            <person name="Atkinson P."/>
            <person name="Beeman R.W."/>
            <person name="Beidler J."/>
            <person name="Brown S.J."/>
            <person name="Demuth J.P."/>
            <person name="Drury D.W."/>
            <person name="Du Y.Z."/>
            <person name="Fujiwara H."/>
            <person name="Lorenzen M."/>
            <person name="Maselli V."/>
            <person name="Osanai M."/>
            <person name="Park Y."/>
            <person name="Robertson H.M."/>
            <person name="Tu Z."/>
            <person name="Wang J.J."/>
            <person name="Wang S."/>
            <person name="Richards S."/>
            <person name="Song H."/>
            <person name="Zhang L."/>
            <person name="Sodergren E."/>
            <person name="Werner D."/>
            <person name="Stanke M."/>
            <person name="Morgenstern B."/>
            <person name="Solovyev V."/>
            <person name="Kosarev P."/>
            <person name="Brown G."/>
            <person name="Chen H.C."/>
            <person name="Ermolaeva O."/>
            <person name="Hlavina W."/>
            <person name="Kapustin Y."/>
            <person name="Kiryutin B."/>
            <person name="Kitts P."/>
            <person name="Maglott D."/>
            <person name="Pruitt K."/>
            <person name="Sapojnikov V."/>
            <person name="Souvorov A."/>
            <person name="Mackey A.J."/>
            <person name="Waterhouse R.M."/>
            <person name="Wyder S."/>
            <person name="Zdobnov E.M."/>
            <person name="Zdobnov E.M."/>
            <person name="Wyder S."/>
            <person name="Kriventseva E.V."/>
            <person name="Kadowaki T."/>
            <person name="Bork P."/>
            <person name="Aranda M."/>
            <person name="Bao R."/>
            <person name="Beermann A."/>
            <person name="Berns N."/>
            <person name="Bolognesi R."/>
            <person name="Bonneton F."/>
            <person name="Bopp D."/>
            <person name="Brown S.J."/>
            <person name="Bucher G."/>
            <person name="Butts T."/>
            <person name="Chaumot A."/>
            <person name="Denell R.E."/>
            <person name="Ferrier D.E."/>
            <person name="Friedrich M."/>
            <person name="Gordon C.M."/>
            <person name="Jindra M."/>
            <person name="Klingler M."/>
            <person name="Lan Q."/>
            <person name="Lattorff H.M."/>
            <person name="Laudet V."/>
            <person name="von Levetsow C."/>
            <person name="Liu Z."/>
            <person name="Lutz R."/>
            <person name="Lynch J.A."/>
            <person name="da Fonseca R.N."/>
            <person name="Posnien N."/>
            <person name="Reuter R."/>
            <person name="Roth S."/>
            <person name="Savard J."/>
            <person name="Schinko J.B."/>
            <person name="Schmitt C."/>
            <person name="Schoppmeier M."/>
            <person name="Schroder R."/>
            <person name="Shippy T.D."/>
            <person name="Simonnet F."/>
            <person name="Marques-Souza H."/>
            <person name="Tautz D."/>
            <person name="Tomoyasu Y."/>
            <person name="Trauner J."/>
            <person name="Van der Zee M."/>
            <person name="Vervoort M."/>
            <person name="Wittkopp N."/>
            <person name="Wimmer E.A."/>
            <person name="Yang X."/>
            <person name="Jones A.K."/>
            <person name="Sattelle D.B."/>
            <person name="Ebert P.R."/>
            <person name="Nelson D."/>
            <person name="Scott J.G."/>
            <person name="Beeman R.W."/>
            <person name="Muthukrishnan S."/>
            <person name="Kramer K.J."/>
            <person name="Arakane Y."/>
            <person name="Beeman R.W."/>
            <person name="Zhu Q."/>
            <person name="Hogenkamp D."/>
            <person name="Dixit R."/>
            <person name="Oppert B."/>
            <person name="Jiang H."/>
            <person name="Zou Z."/>
            <person name="Marshall J."/>
            <person name="Elpidina E."/>
            <person name="Vinokurov K."/>
            <person name="Oppert C."/>
            <person name="Zou Z."/>
            <person name="Evans J."/>
            <person name="Lu Z."/>
            <person name="Zhao P."/>
            <person name="Sumathipala N."/>
            <person name="Altincicek B."/>
            <person name="Vilcinskas A."/>
            <person name="Williams M."/>
            <person name="Hultmark D."/>
            <person name="Hetru C."/>
            <person name="Jiang H."/>
            <person name="Grimmelikhuijzen C.J."/>
            <person name="Hauser F."/>
            <person name="Cazzamali G."/>
            <person name="Williamson M."/>
            <person name="Park Y."/>
            <person name="Li B."/>
            <person name="Tanaka Y."/>
            <person name="Predel R."/>
            <person name="Neupert S."/>
            <person name="Schachtner J."/>
            <person name="Verleyen P."/>
            <person name="Raible F."/>
            <person name="Bork P."/>
            <person name="Friedrich M."/>
            <person name="Walden K.K."/>
            <person name="Robertson H.M."/>
            <person name="Angeli S."/>
            <person name="Foret S."/>
            <person name="Bucher G."/>
            <person name="Schuetz S."/>
            <person name="Maleszka R."/>
            <person name="Wimmer E.A."/>
            <person name="Beeman R.W."/>
            <person name="Lorenzen M."/>
            <person name="Tomoyasu Y."/>
            <person name="Miller S.C."/>
            <person name="Grossmann D."/>
            <person name="Bucher G."/>
        </authorList>
    </citation>
    <scope>NUCLEOTIDE SEQUENCE [LARGE SCALE GENOMIC DNA]</scope>
    <source>
        <strain evidence="3 4">Georgia GA2</strain>
    </source>
</reference>
<dbReference type="Gene3D" id="2.40.10.10">
    <property type="entry name" value="Trypsin-like serine proteases"/>
    <property type="match status" value="2"/>
</dbReference>
<dbReference type="InterPro" id="IPR043504">
    <property type="entry name" value="Peptidase_S1_PA_chymotrypsin"/>
</dbReference>
<dbReference type="InterPro" id="IPR051333">
    <property type="entry name" value="CLIP_Serine_Protease"/>
</dbReference>
<dbReference type="OrthoDB" id="6725862at2759"/>
<dbReference type="InterPro" id="IPR001314">
    <property type="entry name" value="Peptidase_S1A"/>
</dbReference>
<dbReference type="GO" id="GO:0004252">
    <property type="term" value="F:serine-type endopeptidase activity"/>
    <property type="evidence" value="ECO:0007669"/>
    <property type="project" value="InterPro"/>
</dbReference>
<accession>D6WQC8</accession>
<dbReference type="PANTHER" id="PTHR24260:SF145">
    <property type="entry name" value="FI17609P1-RELATED"/>
    <property type="match status" value="1"/>
</dbReference>
<dbReference type="EMBL" id="KQ971354">
    <property type="protein sequence ID" value="EFA07443.1"/>
    <property type="molecule type" value="Genomic_DNA"/>
</dbReference>
<dbReference type="PhylomeDB" id="D6WQC8"/>
<dbReference type="PRINTS" id="PR00722">
    <property type="entry name" value="CHYMOTRYPSIN"/>
</dbReference>
<sequence length="248" mass="28165">MLLLVIFSTFLNYCLAASVQWSEVWFLVSLSYKNHRNFCSGSLVLNKRTILTAASCMTKLEDNIQYKDIEVHLNGYPPTYTVRNFLVHPQFDVSKPGINDLALLYLKQPAVFNILFSIFTFTLAKPIHLSSVSQNAVVVAVELNADRKMVYNREIRVVSSEKNFCESTESTICALDNTTGNYCGKNFGGPVIDKKSKTIVGIIPYNTKANCSTGHAEQFVRLSNYKDWIESELKKLAWFNSPQDKFRF</sequence>
<name>D6WQC8_TRICA</name>
<dbReference type="InterPro" id="IPR001254">
    <property type="entry name" value="Trypsin_dom"/>
</dbReference>
<evidence type="ECO:0000256" key="1">
    <source>
        <dbReference type="SAM" id="SignalP"/>
    </source>
</evidence>
<gene>
    <name evidence="3" type="primary">AUGUSTUS-3.0.2_08930</name>
    <name evidence="3" type="ORF">TcasGA2_TC008930</name>
</gene>
<dbReference type="Pfam" id="PF00089">
    <property type="entry name" value="Trypsin"/>
    <property type="match status" value="1"/>
</dbReference>
<dbReference type="HOGENOM" id="CLU_1121369_0_0_1"/>
<dbReference type="SUPFAM" id="SSF50494">
    <property type="entry name" value="Trypsin-like serine proteases"/>
    <property type="match status" value="1"/>
</dbReference>
<dbReference type="AlphaFoldDB" id="D6WQC8"/>
<dbReference type="SMART" id="SM00020">
    <property type="entry name" value="Tryp_SPc"/>
    <property type="match status" value="1"/>
</dbReference>
<organism evidence="3 4">
    <name type="scientific">Tribolium castaneum</name>
    <name type="common">Red flour beetle</name>
    <dbReference type="NCBI Taxonomy" id="7070"/>
    <lineage>
        <taxon>Eukaryota</taxon>
        <taxon>Metazoa</taxon>
        <taxon>Ecdysozoa</taxon>
        <taxon>Arthropoda</taxon>
        <taxon>Hexapoda</taxon>
        <taxon>Insecta</taxon>
        <taxon>Pterygota</taxon>
        <taxon>Neoptera</taxon>
        <taxon>Endopterygota</taxon>
        <taxon>Coleoptera</taxon>
        <taxon>Polyphaga</taxon>
        <taxon>Cucujiformia</taxon>
        <taxon>Tenebrionidae</taxon>
        <taxon>Tenebrionidae incertae sedis</taxon>
        <taxon>Tribolium</taxon>
    </lineage>
</organism>
<feature type="domain" description="Peptidase S1" evidence="2">
    <location>
        <begin position="5"/>
        <end position="234"/>
    </location>
</feature>
<evidence type="ECO:0000313" key="3">
    <source>
        <dbReference type="EMBL" id="EFA07443.1"/>
    </source>
</evidence>
<dbReference type="GO" id="GO:0006508">
    <property type="term" value="P:proteolysis"/>
    <property type="evidence" value="ECO:0007669"/>
    <property type="project" value="UniProtKB-KW"/>
</dbReference>
<keyword evidence="1" id="KW-0732">Signal</keyword>
<reference evidence="3 4" key="2">
    <citation type="journal article" date="2010" name="Nucleic Acids Res.">
        <title>BeetleBase in 2010: revisions to provide comprehensive genomic information for Tribolium castaneum.</title>
        <authorList>
            <person name="Kim H.S."/>
            <person name="Murphy T."/>
            <person name="Xia J."/>
            <person name="Caragea D."/>
            <person name="Park Y."/>
            <person name="Beeman R.W."/>
            <person name="Lorenzen M.D."/>
            <person name="Butcher S."/>
            <person name="Manak J.R."/>
            <person name="Brown S.J."/>
        </authorList>
    </citation>
    <scope>GENOME REANNOTATION</scope>
    <source>
        <strain evidence="3 4">Georgia GA2</strain>
    </source>
</reference>
<feature type="signal peptide" evidence="1">
    <location>
        <begin position="1"/>
        <end position="16"/>
    </location>
</feature>
<feature type="chain" id="PRO_5003089698" evidence="1">
    <location>
        <begin position="17"/>
        <end position="248"/>
    </location>
</feature>
<dbReference type="InterPro" id="IPR009003">
    <property type="entry name" value="Peptidase_S1_PA"/>
</dbReference>
<dbReference type="GO" id="GO:0005615">
    <property type="term" value="C:extracellular space"/>
    <property type="evidence" value="ECO:0000318"/>
    <property type="project" value="GO_Central"/>
</dbReference>
<dbReference type="eggNOG" id="KOG3627">
    <property type="taxonomic scope" value="Eukaryota"/>
</dbReference>
<evidence type="ECO:0000259" key="2">
    <source>
        <dbReference type="PROSITE" id="PS50240"/>
    </source>
</evidence>
<dbReference type="PANTHER" id="PTHR24260">
    <property type="match status" value="1"/>
</dbReference>
<protein>
    <submittedName>
        <fullName evidence="3">Serine protease H88</fullName>
    </submittedName>
</protein>
<evidence type="ECO:0000313" key="4">
    <source>
        <dbReference type="Proteomes" id="UP000007266"/>
    </source>
</evidence>
<keyword evidence="3" id="KW-0645">Protease</keyword>
<proteinExistence type="predicted"/>